<evidence type="ECO:0000313" key="5">
    <source>
        <dbReference type="Proteomes" id="UP000270094"/>
    </source>
</evidence>
<evidence type="ECO:0000256" key="1">
    <source>
        <dbReference type="ARBA" id="ARBA00007447"/>
    </source>
</evidence>
<dbReference type="GO" id="GO:0004190">
    <property type="term" value="F:aspartic-type endopeptidase activity"/>
    <property type="evidence" value="ECO:0007669"/>
    <property type="project" value="InterPro"/>
</dbReference>
<dbReference type="InterPro" id="IPR033121">
    <property type="entry name" value="PEPTIDASE_A1"/>
</dbReference>
<dbReference type="PROSITE" id="PS51767">
    <property type="entry name" value="PEPTIDASE_A1"/>
    <property type="match status" value="1"/>
</dbReference>
<dbReference type="InterPro" id="IPR001969">
    <property type="entry name" value="Aspartic_peptidase_AS"/>
</dbReference>
<dbReference type="AlphaFoldDB" id="A0A3P7M2L4"/>
<keyword evidence="2" id="KW-0732">Signal</keyword>
<dbReference type="PANTHER" id="PTHR47966:SF45">
    <property type="entry name" value="PEPTIDASE A1 DOMAIN-CONTAINING PROTEIN"/>
    <property type="match status" value="1"/>
</dbReference>
<evidence type="ECO:0000259" key="3">
    <source>
        <dbReference type="PROSITE" id="PS51767"/>
    </source>
</evidence>
<evidence type="ECO:0000313" key="4">
    <source>
        <dbReference type="EMBL" id="VDM85532.1"/>
    </source>
</evidence>
<proteinExistence type="inferred from homology"/>
<keyword evidence="5" id="KW-1185">Reference proteome</keyword>
<gene>
    <name evidence="4" type="ORF">SVUK_LOCUS20530</name>
</gene>
<feature type="non-terminal residue" evidence="4">
    <location>
        <position position="122"/>
    </location>
</feature>
<dbReference type="OrthoDB" id="5874963at2759"/>
<feature type="chain" id="PRO_5018295984" description="Peptidase A1 domain-containing protein" evidence="2">
    <location>
        <begin position="17"/>
        <end position="122"/>
    </location>
</feature>
<name>A0A3P7M2L4_STRVU</name>
<evidence type="ECO:0000256" key="2">
    <source>
        <dbReference type="SAM" id="SignalP"/>
    </source>
</evidence>
<dbReference type="Pfam" id="PF00026">
    <property type="entry name" value="Asp"/>
    <property type="match status" value="1"/>
</dbReference>
<dbReference type="EMBL" id="UYYB01141622">
    <property type="protein sequence ID" value="VDM85532.1"/>
    <property type="molecule type" value="Genomic_DNA"/>
</dbReference>
<dbReference type="SUPFAM" id="SSF50630">
    <property type="entry name" value="Acid proteases"/>
    <property type="match status" value="1"/>
</dbReference>
<dbReference type="GO" id="GO:0006508">
    <property type="term" value="P:proteolysis"/>
    <property type="evidence" value="ECO:0007669"/>
    <property type="project" value="InterPro"/>
</dbReference>
<dbReference type="Proteomes" id="UP000270094">
    <property type="component" value="Unassembled WGS sequence"/>
</dbReference>
<feature type="domain" description="Peptidase A1" evidence="3">
    <location>
        <begin position="80"/>
        <end position="122"/>
    </location>
</feature>
<dbReference type="PROSITE" id="PS00141">
    <property type="entry name" value="ASP_PROTEASE"/>
    <property type="match status" value="1"/>
</dbReference>
<dbReference type="PANTHER" id="PTHR47966">
    <property type="entry name" value="BETA-SITE APP-CLEAVING ENZYME, ISOFORM A-RELATED"/>
    <property type="match status" value="1"/>
</dbReference>
<protein>
    <recommendedName>
        <fullName evidence="3">Peptidase A1 domain-containing protein</fullName>
    </recommendedName>
</protein>
<sequence>MMQLIIFLVIISLTTADVYQMPLTRIESKMIRMLREGTWSEYLKRINLKRLDTHEATNNETYPQNANSLFQIDLYDDSEYIGNITIGTPEQEFQVLLDTGSAEFWVPDFTCAADTPEICDES</sequence>
<organism evidence="4 5">
    <name type="scientific">Strongylus vulgaris</name>
    <name type="common">Blood worm</name>
    <dbReference type="NCBI Taxonomy" id="40348"/>
    <lineage>
        <taxon>Eukaryota</taxon>
        <taxon>Metazoa</taxon>
        <taxon>Ecdysozoa</taxon>
        <taxon>Nematoda</taxon>
        <taxon>Chromadorea</taxon>
        <taxon>Rhabditida</taxon>
        <taxon>Rhabditina</taxon>
        <taxon>Rhabditomorpha</taxon>
        <taxon>Strongyloidea</taxon>
        <taxon>Strongylidae</taxon>
        <taxon>Strongylus</taxon>
    </lineage>
</organism>
<feature type="signal peptide" evidence="2">
    <location>
        <begin position="1"/>
        <end position="16"/>
    </location>
</feature>
<dbReference type="InterPro" id="IPR001461">
    <property type="entry name" value="Aspartic_peptidase_A1"/>
</dbReference>
<dbReference type="GO" id="GO:0005764">
    <property type="term" value="C:lysosome"/>
    <property type="evidence" value="ECO:0007669"/>
    <property type="project" value="TreeGrafter"/>
</dbReference>
<accession>A0A3P7M2L4</accession>
<comment type="similarity">
    <text evidence="1">Belongs to the peptidase A1 family.</text>
</comment>
<dbReference type="InterPro" id="IPR021109">
    <property type="entry name" value="Peptidase_aspartic_dom_sf"/>
</dbReference>
<reference evidence="4 5" key="1">
    <citation type="submission" date="2018-11" db="EMBL/GenBank/DDBJ databases">
        <authorList>
            <consortium name="Pathogen Informatics"/>
        </authorList>
    </citation>
    <scope>NUCLEOTIDE SEQUENCE [LARGE SCALE GENOMIC DNA]</scope>
</reference>
<dbReference type="Gene3D" id="2.40.70.10">
    <property type="entry name" value="Acid Proteases"/>
    <property type="match status" value="1"/>
</dbReference>